<organism evidence="4 5">
    <name type="scientific">Methylobacterium trifolii</name>
    <dbReference type="NCBI Taxonomy" id="1003092"/>
    <lineage>
        <taxon>Bacteria</taxon>
        <taxon>Pseudomonadati</taxon>
        <taxon>Pseudomonadota</taxon>
        <taxon>Alphaproteobacteria</taxon>
        <taxon>Hyphomicrobiales</taxon>
        <taxon>Methylobacteriaceae</taxon>
        <taxon>Methylobacterium</taxon>
    </lineage>
</organism>
<evidence type="ECO:0000259" key="3">
    <source>
        <dbReference type="PROSITE" id="PS51819"/>
    </source>
</evidence>
<dbReference type="InterPro" id="IPR029068">
    <property type="entry name" value="Glyas_Bleomycin-R_OHBP_Dase"/>
</dbReference>
<dbReference type="PANTHER" id="PTHR43279:SF1">
    <property type="entry name" value="CATECHOL-2,3-DIOXYGENASE"/>
    <property type="match status" value="1"/>
</dbReference>
<sequence length="302" mass="32956">MSLTDQTADHDQGSPSLLDKAPGRIGRVDLVVRDLDRTRRFYEETIGLAPMGREGPTLHLGAGGPALLSLTHEPDADAPAPGSAGLFHTAFLLPSRRQLGAWLDHAMRRGVVLEGASDHRVSEALYLRDPEGNGVEVYADRPSETWTVIDDLVRMGSERLDLRELMRAKYRPWSGMPSDGCIGHVHLQVGDLALADRFYATLLGFQANELVPSARFYGMGGYHHQFAANIWRSAGAGPRKPGSTGLAGFEILMRDAACLTALRATVRSIREDTREDGGDLILRDPWNTSVRVRSALGQANPL</sequence>
<gene>
    <name evidence="4" type="primary">catE_1</name>
    <name evidence="4" type="ORF">MPOCJGCO_2880</name>
</gene>
<dbReference type="EMBL" id="BPRB01000163">
    <property type="protein sequence ID" value="GJE60764.1"/>
    <property type="molecule type" value="Genomic_DNA"/>
</dbReference>
<dbReference type="Gene3D" id="3.10.180.10">
    <property type="entry name" value="2,3-Dihydroxybiphenyl 1,2-Dioxygenase, domain 1"/>
    <property type="match status" value="2"/>
</dbReference>
<dbReference type="PROSITE" id="PS51819">
    <property type="entry name" value="VOC"/>
    <property type="match status" value="2"/>
</dbReference>
<evidence type="ECO:0000313" key="5">
    <source>
        <dbReference type="Proteomes" id="UP001055057"/>
    </source>
</evidence>
<dbReference type="PANTHER" id="PTHR43279">
    <property type="entry name" value="CATECHOL-2,3-DIOXYGENASE"/>
    <property type="match status" value="1"/>
</dbReference>
<dbReference type="InterPro" id="IPR037523">
    <property type="entry name" value="VOC_core"/>
</dbReference>
<accession>A0ABQ4TZT1</accession>
<dbReference type="Pfam" id="PF00903">
    <property type="entry name" value="Glyoxalase"/>
    <property type="match status" value="2"/>
</dbReference>
<feature type="region of interest" description="Disordered" evidence="2">
    <location>
        <begin position="1"/>
        <end position="21"/>
    </location>
</feature>
<evidence type="ECO:0000256" key="1">
    <source>
        <dbReference type="ARBA" id="ARBA00022723"/>
    </source>
</evidence>
<protein>
    <submittedName>
        <fullName evidence="4">Catechol-2,3-dioxygenase</fullName>
    </submittedName>
</protein>
<name>A0ABQ4TZT1_9HYPH</name>
<feature type="domain" description="VOC" evidence="3">
    <location>
        <begin position="24"/>
        <end position="140"/>
    </location>
</feature>
<dbReference type="RefSeq" id="WP_238183369.1">
    <property type="nucleotide sequence ID" value="NZ_BPRB01000163.1"/>
</dbReference>
<dbReference type="PROSITE" id="PS00934">
    <property type="entry name" value="GLYOXALASE_I_1"/>
    <property type="match status" value="1"/>
</dbReference>
<evidence type="ECO:0000313" key="4">
    <source>
        <dbReference type="EMBL" id="GJE60764.1"/>
    </source>
</evidence>
<keyword evidence="5" id="KW-1185">Reference proteome</keyword>
<dbReference type="InterPro" id="IPR018146">
    <property type="entry name" value="Glyoxalase_1_CS"/>
</dbReference>
<reference evidence="4" key="1">
    <citation type="journal article" date="2021" name="Front. Microbiol.">
        <title>Comprehensive Comparative Genomics and Phenotyping of Methylobacterium Species.</title>
        <authorList>
            <person name="Alessa O."/>
            <person name="Ogura Y."/>
            <person name="Fujitani Y."/>
            <person name="Takami H."/>
            <person name="Hayashi T."/>
            <person name="Sahin N."/>
            <person name="Tani A."/>
        </authorList>
    </citation>
    <scope>NUCLEOTIDE SEQUENCE</scope>
    <source>
        <strain evidence="4">DSM 23632</strain>
    </source>
</reference>
<reference evidence="4" key="2">
    <citation type="submission" date="2021-08" db="EMBL/GenBank/DDBJ databases">
        <authorList>
            <person name="Tani A."/>
            <person name="Ola A."/>
            <person name="Ogura Y."/>
            <person name="Katsura K."/>
            <person name="Hayashi T."/>
        </authorList>
    </citation>
    <scope>NUCLEOTIDE SEQUENCE</scope>
    <source>
        <strain evidence="4">DSM 23632</strain>
    </source>
</reference>
<proteinExistence type="predicted"/>
<comment type="caution">
    <text evidence="4">The sequence shown here is derived from an EMBL/GenBank/DDBJ whole genome shotgun (WGS) entry which is preliminary data.</text>
</comment>
<feature type="domain" description="VOC" evidence="3">
    <location>
        <begin position="181"/>
        <end position="295"/>
    </location>
</feature>
<dbReference type="Proteomes" id="UP001055057">
    <property type="component" value="Unassembled WGS sequence"/>
</dbReference>
<keyword evidence="1" id="KW-0479">Metal-binding</keyword>
<evidence type="ECO:0000256" key="2">
    <source>
        <dbReference type="SAM" id="MobiDB-lite"/>
    </source>
</evidence>
<dbReference type="InterPro" id="IPR004360">
    <property type="entry name" value="Glyas_Fos-R_dOase_dom"/>
</dbReference>
<dbReference type="SUPFAM" id="SSF54593">
    <property type="entry name" value="Glyoxalase/Bleomycin resistance protein/Dihydroxybiphenyl dioxygenase"/>
    <property type="match status" value="2"/>
</dbReference>